<keyword evidence="3" id="KW-1185">Reference proteome</keyword>
<feature type="transmembrane region" description="Helical" evidence="1">
    <location>
        <begin position="51"/>
        <end position="77"/>
    </location>
</feature>
<organism evidence="2 3">
    <name type="scientific">Lachnospira intestinalis</name>
    <dbReference type="NCBI Taxonomy" id="3133158"/>
    <lineage>
        <taxon>Bacteria</taxon>
        <taxon>Bacillati</taxon>
        <taxon>Bacillota</taxon>
        <taxon>Clostridia</taxon>
        <taxon>Lachnospirales</taxon>
        <taxon>Lachnospiraceae</taxon>
        <taxon>Lachnospira</taxon>
    </lineage>
</organism>
<feature type="transmembrane region" description="Helical" evidence="1">
    <location>
        <begin position="20"/>
        <end position="39"/>
    </location>
</feature>
<keyword evidence="1" id="KW-1133">Transmembrane helix</keyword>
<accession>A0ABV1H3Q9</accession>
<evidence type="ECO:0000313" key="3">
    <source>
        <dbReference type="Proteomes" id="UP001546774"/>
    </source>
</evidence>
<dbReference type="Proteomes" id="UP001546774">
    <property type="component" value="Unassembled WGS sequence"/>
</dbReference>
<gene>
    <name evidence="2" type="ORF">WMO37_02820</name>
</gene>
<feature type="transmembrane region" description="Helical" evidence="1">
    <location>
        <begin position="97"/>
        <end position="130"/>
    </location>
</feature>
<dbReference type="Pfam" id="PF16316">
    <property type="entry name" value="DUF4956"/>
    <property type="match status" value="1"/>
</dbReference>
<keyword evidence="1" id="KW-0472">Membrane</keyword>
<dbReference type="EMBL" id="JBBMFS010000002">
    <property type="protein sequence ID" value="MEQ2553946.1"/>
    <property type="molecule type" value="Genomic_DNA"/>
</dbReference>
<evidence type="ECO:0000256" key="1">
    <source>
        <dbReference type="SAM" id="Phobius"/>
    </source>
</evidence>
<protein>
    <submittedName>
        <fullName evidence="2">DUF4956 domain-containing protein</fullName>
    </submittedName>
</protein>
<dbReference type="InterPro" id="IPR032531">
    <property type="entry name" value="DUF4956"/>
</dbReference>
<reference evidence="2" key="1">
    <citation type="submission" date="2024-03" db="EMBL/GenBank/DDBJ databases">
        <title>Human intestinal bacterial collection.</title>
        <authorList>
            <person name="Pauvert C."/>
            <person name="Hitch T.C.A."/>
            <person name="Clavel T."/>
        </authorList>
    </citation>
    <scope>NUCLEOTIDE SEQUENCE [LARGE SCALE GENOMIC DNA]</scope>
    <source>
        <strain evidence="2">CLA-AA-H89B</strain>
    </source>
</reference>
<comment type="caution">
    <text evidence="2">The sequence shown here is derived from an EMBL/GenBank/DDBJ whole genome shotgun (WGS) entry which is preliminary data.</text>
</comment>
<name>A0ABV1H3Q9_9FIRM</name>
<evidence type="ECO:0000313" key="2">
    <source>
        <dbReference type="EMBL" id="MEQ2553946.1"/>
    </source>
</evidence>
<keyword evidence="1" id="KW-0812">Transmembrane</keyword>
<proteinExistence type="predicted"/>
<sequence length="229" mass="24548">MFESIFTSTAQDTISIGPAMLGLLTALVLGLLIGIAYMIACKKDGYNKNFIIGLVLLPAIVSVVILLIGSNVARAFSMAGAFALVRFRSAPGNAKDIAVVFFTMAAGLACGLGYVAFAAIFAVVIILVLIVLSVSNFGDMASGNRQLKITIPENLNYTDAFNEVFDSYTTNSQLRKVKTTNMGTLFELTYTVALKKDVNEKNFIDALRVKNGNLNIVLGIPETESTNLN</sequence>